<comment type="caution">
    <text evidence="2">The sequence shown here is derived from an EMBL/GenBank/DDBJ whole genome shotgun (WGS) entry which is preliminary data.</text>
</comment>
<dbReference type="Proteomes" id="UP000435036">
    <property type="component" value="Unassembled WGS sequence"/>
</dbReference>
<protein>
    <submittedName>
        <fullName evidence="2">DUF5017 domain-containing protein</fullName>
    </submittedName>
</protein>
<dbReference type="EMBL" id="WSQA01000007">
    <property type="protein sequence ID" value="MVZ62525.1"/>
    <property type="molecule type" value="Genomic_DNA"/>
</dbReference>
<evidence type="ECO:0000313" key="3">
    <source>
        <dbReference type="Proteomes" id="UP000435036"/>
    </source>
</evidence>
<sequence length="315" mass="35259">MKRIGLYLILLATVCGCKDVLDAEMPSDFTVTSLKNTYRVGEEVEFLLSGNPKIVNFYSGEFGNNYDSIGGRKIPPGKIEFSFSLRYNYPTRTPSAFFVLASSDFNGERNSFEAIKAATWTDITSRCVIKKEDAYISSGKVDVSDLVVKDKPLYFAYKYVFDPTKGSVGAVMWINSVQVTSETENGKLNLSSTLINDFLSYSTGNPDKNPIRSDNRSSNLVMWSNAPTAVVDGKEYTNKTYTEEYFVSKGYPVSAVLDAGPDKPITIKSYSDARLKSYKYAFKRPGVYKVVFEGINPTIQKEERVMHEVHLTVED</sequence>
<organism evidence="2 3">
    <name type="scientific">Sphingobacterium humi</name>
    <dbReference type="NCBI Taxonomy" id="1796905"/>
    <lineage>
        <taxon>Bacteria</taxon>
        <taxon>Pseudomonadati</taxon>
        <taxon>Bacteroidota</taxon>
        <taxon>Sphingobacteriia</taxon>
        <taxon>Sphingobacteriales</taxon>
        <taxon>Sphingobacteriaceae</taxon>
        <taxon>Sphingobacterium</taxon>
    </lineage>
</organism>
<proteinExistence type="predicted"/>
<gene>
    <name evidence="2" type="ORF">GQF63_10860</name>
</gene>
<dbReference type="AlphaFoldDB" id="A0A6N8KYK5"/>
<evidence type="ECO:0000259" key="1">
    <source>
        <dbReference type="Pfam" id="PF16409"/>
    </source>
</evidence>
<dbReference type="InterPro" id="IPR032185">
    <property type="entry name" value="DUF5017"/>
</dbReference>
<accession>A0A6N8KYK5</accession>
<name>A0A6N8KYK5_9SPHI</name>
<dbReference type="Pfam" id="PF16409">
    <property type="entry name" value="DUF5017"/>
    <property type="match status" value="1"/>
</dbReference>
<keyword evidence="3" id="KW-1185">Reference proteome</keyword>
<feature type="domain" description="DUF5017" evidence="1">
    <location>
        <begin position="26"/>
        <end position="192"/>
    </location>
</feature>
<evidence type="ECO:0000313" key="2">
    <source>
        <dbReference type="EMBL" id="MVZ62525.1"/>
    </source>
</evidence>
<dbReference type="RefSeq" id="WP_212592544.1">
    <property type="nucleotide sequence ID" value="NZ_WSQA01000007.1"/>
</dbReference>
<reference evidence="2 3" key="1">
    <citation type="submission" date="2019-12" db="EMBL/GenBank/DDBJ databases">
        <authorList>
            <person name="Dong K."/>
        </authorList>
    </citation>
    <scope>NUCLEOTIDE SEQUENCE [LARGE SCALE GENOMIC DNA]</scope>
    <source>
        <strain evidence="2 3">JCM 31225</strain>
    </source>
</reference>
<dbReference type="PROSITE" id="PS51257">
    <property type="entry name" value="PROKAR_LIPOPROTEIN"/>
    <property type="match status" value="1"/>
</dbReference>